<dbReference type="Pfam" id="PF04932">
    <property type="entry name" value="Wzy_C"/>
    <property type="match status" value="1"/>
</dbReference>
<feature type="transmembrane region" description="Helical" evidence="5">
    <location>
        <begin position="380"/>
        <end position="401"/>
    </location>
</feature>
<evidence type="ECO:0000256" key="2">
    <source>
        <dbReference type="ARBA" id="ARBA00022692"/>
    </source>
</evidence>
<feature type="domain" description="O-antigen ligase-related" evidence="6">
    <location>
        <begin position="240"/>
        <end position="386"/>
    </location>
</feature>
<dbReference type="InterPro" id="IPR051533">
    <property type="entry name" value="WaaL-like"/>
</dbReference>
<evidence type="ECO:0000256" key="1">
    <source>
        <dbReference type="ARBA" id="ARBA00004141"/>
    </source>
</evidence>
<evidence type="ECO:0000256" key="5">
    <source>
        <dbReference type="SAM" id="Phobius"/>
    </source>
</evidence>
<keyword evidence="7" id="KW-0436">Ligase</keyword>
<evidence type="ECO:0000313" key="8">
    <source>
        <dbReference type="Proteomes" id="UP000663722"/>
    </source>
</evidence>
<reference evidence="7" key="1">
    <citation type="journal article" date="2021" name="Microb. Physiol.">
        <title>Proteogenomic Insights into the Physiology of Marine, Sulfate-Reducing, Filamentous Desulfonema limicola and Desulfonema magnum.</title>
        <authorList>
            <person name="Schnaars V."/>
            <person name="Wohlbrand L."/>
            <person name="Scheve S."/>
            <person name="Hinrichs C."/>
            <person name="Reinhardt R."/>
            <person name="Rabus R."/>
        </authorList>
    </citation>
    <scope>NUCLEOTIDE SEQUENCE</scope>
    <source>
        <strain evidence="7">4be13</strain>
    </source>
</reference>
<gene>
    <name evidence="7" type="ORF">dnm_068110</name>
</gene>
<feature type="transmembrane region" description="Helical" evidence="5">
    <location>
        <begin position="163"/>
        <end position="184"/>
    </location>
</feature>
<keyword evidence="2 5" id="KW-0812">Transmembrane</keyword>
<dbReference type="PANTHER" id="PTHR37422">
    <property type="entry name" value="TEICHURONIC ACID BIOSYNTHESIS PROTEIN TUAE"/>
    <property type="match status" value="1"/>
</dbReference>
<feature type="transmembrane region" description="Helical" evidence="5">
    <location>
        <begin position="277"/>
        <end position="299"/>
    </location>
</feature>
<feature type="transmembrane region" description="Helical" evidence="5">
    <location>
        <begin position="204"/>
        <end position="226"/>
    </location>
</feature>
<organism evidence="7 8">
    <name type="scientific">Desulfonema magnum</name>
    <dbReference type="NCBI Taxonomy" id="45655"/>
    <lineage>
        <taxon>Bacteria</taxon>
        <taxon>Pseudomonadati</taxon>
        <taxon>Thermodesulfobacteriota</taxon>
        <taxon>Desulfobacteria</taxon>
        <taxon>Desulfobacterales</taxon>
        <taxon>Desulfococcaceae</taxon>
        <taxon>Desulfonema</taxon>
    </lineage>
</organism>
<dbReference type="PANTHER" id="PTHR37422:SF13">
    <property type="entry name" value="LIPOPOLYSACCHARIDE BIOSYNTHESIS PROTEIN PA4999-RELATED"/>
    <property type="match status" value="1"/>
</dbReference>
<protein>
    <submittedName>
        <fullName evidence="7">O-antigen ligase-related domain-containing protein</fullName>
    </submittedName>
</protein>
<keyword evidence="3 5" id="KW-1133">Transmembrane helix</keyword>
<feature type="transmembrane region" description="Helical" evidence="5">
    <location>
        <begin position="79"/>
        <end position="99"/>
    </location>
</feature>
<dbReference type="KEGG" id="dmm:dnm_068110"/>
<dbReference type="GO" id="GO:0016020">
    <property type="term" value="C:membrane"/>
    <property type="evidence" value="ECO:0007669"/>
    <property type="project" value="UniProtKB-SubCell"/>
</dbReference>
<keyword evidence="4 5" id="KW-0472">Membrane</keyword>
<evidence type="ECO:0000259" key="6">
    <source>
        <dbReference type="Pfam" id="PF04932"/>
    </source>
</evidence>
<feature type="transmembrane region" description="Helical" evidence="5">
    <location>
        <begin position="111"/>
        <end position="129"/>
    </location>
</feature>
<evidence type="ECO:0000256" key="3">
    <source>
        <dbReference type="ARBA" id="ARBA00022989"/>
    </source>
</evidence>
<dbReference type="GO" id="GO:0016874">
    <property type="term" value="F:ligase activity"/>
    <property type="evidence" value="ECO:0007669"/>
    <property type="project" value="UniProtKB-KW"/>
</dbReference>
<dbReference type="EMBL" id="CP061800">
    <property type="protein sequence ID" value="QTA90750.1"/>
    <property type="molecule type" value="Genomic_DNA"/>
</dbReference>
<sequence length="457" mass="51633">MNAKFSSVSFAVFLAPAVTFLVVAASFFQPDKAIYVLAIPMGLLLILATWQAPHLVALFIVALIPMGTFAELSETMRKITLFKLLFFFPFSVLVLGLVFRRFELLPLNTMDKWIVWWIMVNIFLIFSSLDKGQAVTFCRRLLSLAFFYFMLTRLFYRTDRFDILIRTIILSTLPSVIIGFGVYLSGNNLFFSRQNLRVTGASGIGPGSYTASLFLPIWLAVSVAMSARKRSMKMYIYYTFAIIIAAVIPLTLSRSGALVFAILFFLAIIVWRKKLTSFHYGTLVAGLLIGMMFIPQSFWERSSRLSQMGDVNISDGSLWRRINYLEVGLNIVKDYPILGAGPGNFRRLHADPRYQKEISLIGMERLPHNMYMQAITETGILGIIFFTGFIISIIITTLGGLGDEHMDGVARGLLLALLGLLLMGMFSHILLTKYFWLTLSLIRILPEVVRYHSQAEC</sequence>
<accession>A0A975GRC1</accession>
<feature type="transmembrane region" description="Helical" evidence="5">
    <location>
        <begin position="55"/>
        <end position="73"/>
    </location>
</feature>
<dbReference type="Proteomes" id="UP000663722">
    <property type="component" value="Chromosome"/>
</dbReference>
<evidence type="ECO:0000256" key="4">
    <source>
        <dbReference type="ARBA" id="ARBA00023136"/>
    </source>
</evidence>
<comment type="subcellular location">
    <subcellularLocation>
        <location evidence="1">Membrane</location>
        <topology evidence="1">Multi-pass membrane protein</topology>
    </subcellularLocation>
</comment>
<name>A0A975GRC1_9BACT</name>
<feature type="transmembrane region" description="Helical" evidence="5">
    <location>
        <begin position="413"/>
        <end position="436"/>
    </location>
</feature>
<keyword evidence="8" id="KW-1185">Reference proteome</keyword>
<dbReference type="InterPro" id="IPR007016">
    <property type="entry name" value="O-antigen_ligase-rel_domated"/>
</dbReference>
<dbReference type="RefSeq" id="WP_207678805.1">
    <property type="nucleotide sequence ID" value="NZ_CP061800.1"/>
</dbReference>
<evidence type="ECO:0000313" key="7">
    <source>
        <dbReference type="EMBL" id="QTA90750.1"/>
    </source>
</evidence>
<feature type="transmembrane region" description="Helical" evidence="5">
    <location>
        <begin position="238"/>
        <end position="271"/>
    </location>
</feature>
<proteinExistence type="predicted"/>
<dbReference type="AlphaFoldDB" id="A0A975GRC1"/>